<reference evidence="2" key="1">
    <citation type="journal article" date="2015" name="Nature">
        <title>Complex archaea that bridge the gap between prokaryotes and eukaryotes.</title>
        <authorList>
            <person name="Spang A."/>
            <person name="Saw J.H."/>
            <person name="Jorgensen S.L."/>
            <person name="Zaremba-Niedzwiedzka K."/>
            <person name="Martijn J."/>
            <person name="Lind A.E."/>
            <person name="van Eijk R."/>
            <person name="Schleper C."/>
            <person name="Guy L."/>
            <person name="Ettema T.J."/>
        </authorList>
    </citation>
    <scope>NUCLEOTIDE SEQUENCE</scope>
</reference>
<name>A0A0F9PHW3_9ZZZZ</name>
<evidence type="ECO:0000256" key="1">
    <source>
        <dbReference type="SAM" id="MobiDB-lite"/>
    </source>
</evidence>
<dbReference type="AlphaFoldDB" id="A0A0F9PHW3"/>
<organism evidence="2">
    <name type="scientific">marine sediment metagenome</name>
    <dbReference type="NCBI Taxonomy" id="412755"/>
    <lineage>
        <taxon>unclassified sequences</taxon>
        <taxon>metagenomes</taxon>
        <taxon>ecological metagenomes</taxon>
    </lineage>
</organism>
<proteinExistence type="predicted"/>
<protein>
    <submittedName>
        <fullName evidence="2">Uncharacterized protein</fullName>
    </submittedName>
</protein>
<comment type="caution">
    <text evidence="2">The sequence shown here is derived from an EMBL/GenBank/DDBJ whole genome shotgun (WGS) entry which is preliminary data.</text>
</comment>
<feature type="region of interest" description="Disordered" evidence="1">
    <location>
        <begin position="55"/>
        <end position="77"/>
    </location>
</feature>
<sequence length="77" mass="8490">MICNLSTAVALRIHGQDYRIDNGSLRTTPDGCYEFEGSPVARTHIFRQDDVRGMLGVNPDVENANPPTEDTPNEVSD</sequence>
<dbReference type="EMBL" id="LAZR01002910">
    <property type="protein sequence ID" value="KKN24092.1"/>
    <property type="molecule type" value="Genomic_DNA"/>
</dbReference>
<accession>A0A0F9PHW3</accession>
<gene>
    <name evidence="2" type="ORF">LCGC14_0898390</name>
</gene>
<evidence type="ECO:0000313" key="2">
    <source>
        <dbReference type="EMBL" id="KKN24092.1"/>
    </source>
</evidence>
<feature type="compositionally biased region" description="Polar residues" evidence="1">
    <location>
        <begin position="65"/>
        <end position="77"/>
    </location>
</feature>